<feature type="region of interest" description="Disordered" evidence="1">
    <location>
        <begin position="559"/>
        <end position="652"/>
    </location>
</feature>
<feature type="compositionally biased region" description="Polar residues" evidence="1">
    <location>
        <begin position="470"/>
        <end position="487"/>
    </location>
</feature>
<dbReference type="GO" id="GO:0003682">
    <property type="term" value="F:chromatin binding"/>
    <property type="evidence" value="ECO:0007669"/>
    <property type="project" value="TreeGrafter"/>
</dbReference>
<dbReference type="GO" id="GO:0005730">
    <property type="term" value="C:nucleolus"/>
    <property type="evidence" value="ECO:0007669"/>
    <property type="project" value="TreeGrafter"/>
</dbReference>
<dbReference type="Proteomes" id="UP000694620">
    <property type="component" value="Chromosome 9"/>
</dbReference>
<dbReference type="InterPro" id="IPR017930">
    <property type="entry name" value="Myb_dom"/>
</dbReference>
<sequence length="1042" mass="118745">MLLGRLCPCDGPLCLAYQQKPKGMLNMSSDSDGRTTSGKKHKKMEFKNKAAQEMLEHEDDNVDYSPSGLIQSKKKLKKHKHALEEHAEESLFQDEMQENLQKVETCLDYDGAEECDPSNKLSRSKKRKKLKGAESEECSSTDIPLYGTQDETWRTFALHTPIQKKKKNMSPDVLQKEADNHLTTPLSHKKKKSLQKLAEESLLTDETSRKKLKSRAQDLALDVTYDTRLGPAFIIEKDESCSVSRFKEKKKQKASNELSLSFLEEKEADGPSFLEQVSKKKKTSHESSESQPENEEPPTAGGLCNSENEDTVTVKKNTNKSQMATIYTSKWKFIAQSSDEDTWDSEMDDCSPASLDKTGRKAELYQSRNLVRDTSMEEACEIASAQREQNQSPVLDKTKKKQDAAGLNSVATPHKSLTPVPSEINSAETNRNKKRLTFELNGSKVEFQPSSHGSIKKSRSQKNVSGGHVTENSEVLKSTQNGKNLTPRNAKKTKVKQTSAVETESQGEFCMSDDSWNSSSFTSDHFTQIQAENSKNEVQMPEGHPGHSASMRLIQALKASTPKRSKTSRTCHSKQRQQQIVDTDNQNHEEPMCGVAADSSPLAGPVVNNKKKRRTKSKDDEDSSGTVKCQSRPQSIPACRENEEPSDEDMSLDDVTRQLEQFVPNVHKLSTGVIHRMAKNDLARFKQFHEKGISIRSGKFSKEENERLQANVNEFMKTTGISDAEKLFYPLRYPEEFTDIRKLKKEHKFIVCIGEGIPRPSQVIYDRGRKMFDSLSYKGKFTKQETDDLVRYHNLHGNNWSKIAPLIGRSEHSLNRKWSRIKKHSSGQWSYSERKCLIKAVKSQLTNKLNESSVEDKGQEQVASLKLNKLNSITREDLYRNISWETVASTVKTRTSLQCRNKWLCLLRFKMTRDRDVCYGIKGIQARINIIQILYEKNLKDHSEINWEELADVIGDVPPSYVQNKFSRLKTTKVPDYSKKTFPEVINHLYAHTLPYLENKLQKLENRYGPRHQEQHKRTLSYTLCEIFQNSDDEDSEVQEEP</sequence>
<feature type="region of interest" description="Disordered" evidence="1">
    <location>
        <begin position="113"/>
        <end position="145"/>
    </location>
</feature>
<dbReference type="Ensembl" id="ENSECRT00000012111.1">
    <property type="protein sequence ID" value="ENSECRP00000011916.1"/>
    <property type="gene ID" value="ENSECRG00000007960.1"/>
</dbReference>
<dbReference type="Pfam" id="PF00249">
    <property type="entry name" value="Myb_DNA-binding"/>
    <property type="match status" value="1"/>
</dbReference>
<evidence type="ECO:0000313" key="5">
    <source>
        <dbReference type="Proteomes" id="UP000694620"/>
    </source>
</evidence>
<feature type="domain" description="HTH myb-type" evidence="3">
    <location>
        <begin position="778"/>
        <end position="826"/>
    </location>
</feature>
<feature type="domain" description="Myb-like" evidence="2">
    <location>
        <begin position="778"/>
        <end position="822"/>
    </location>
</feature>
<feature type="region of interest" description="Disordered" evidence="1">
    <location>
        <begin position="245"/>
        <end position="317"/>
    </location>
</feature>
<evidence type="ECO:0000259" key="2">
    <source>
        <dbReference type="PROSITE" id="PS50090"/>
    </source>
</evidence>
<dbReference type="CDD" id="cd00167">
    <property type="entry name" value="SANT"/>
    <property type="match status" value="1"/>
</dbReference>
<accession>A0A8C4S5Y7</accession>
<feature type="compositionally biased region" description="Polar residues" evidence="1">
    <location>
        <begin position="624"/>
        <end position="634"/>
    </location>
</feature>
<evidence type="ECO:0000259" key="3">
    <source>
        <dbReference type="PROSITE" id="PS51294"/>
    </source>
</evidence>
<dbReference type="AlphaFoldDB" id="A0A8C4S5Y7"/>
<feature type="compositionally biased region" description="Polar residues" evidence="1">
    <location>
        <begin position="496"/>
        <end position="506"/>
    </location>
</feature>
<reference evidence="4" key="2">
    <citation type="submission" date="2025-08" db="UniProtKB">
        <authorList>
            <consortium name="Ensembl"/>
        </authorList>
    </citation>
    <scope>IDENTIFICATION</scope>
</reference>
<dbReference type="GO" id="GO:0006363">
    <property type="term" value="P:termination of RNA polymerase I transcription"/>
    <property type="evidence" value="ECO:0007669"/>
    <property type="project" value="TreeGrafter"/>
</dbReference>
<dbReference type="PROSITE" id="PS51294">
    <property type="entry name" value="HTH_MYB"/>
    <property type="match status" value="2"/>
</dbReference>
<dbReference type="InterPro" id="IPR001005">
    <property type="entry name" value="SANT/Myb"/>
</dbReference>
<dbReference type="PANTHER" id="PTHR46760">
    <property type="entry name" value="TRANSCRIPTION TERMINATION FACTOR 1"/>
    <property type="match status" value="1"/>
</dbReference>
<organism evidence="4 5">
    <name type="scientific">Erpetoichthys calabaricus</name>
    <name type="common">Rope fish</name>
    <name type="synonym">Calamoichthys calabaricus</name>
    <dbReference type="NCBI Taxonomy" id="27687"/>
    <lineage>
        <taxon>Eukaryota</taxon>
        <taxon>Metazoa</taxon>
        <taxon>Chordata</taxon>
        <taxon>Craniata</taxon>
        <taxon>Vertebrata</taxon>
        <taxon>Euteleostomi</taxon>
        <taxon>Actinopterygii</taxon>
        <taxon>Polypteriformes</taxon>
        <taxon>Polypteridae</taxon>
        <taxon>Erpetoichthys</taxon>
    </lineage>
</organism>
<proteinExistence type="predicted"/>
<feature type="region of interest" description="Disordered" evidence="1">
    <location>
        <begin position="24"/>
        <end position="45"/>
    </location>
</feature>
<evidence type="ECO:0000256" key="1">
    <source>
        <dbReference type="SAM" id="MobiDB-lite"/>
    </source>
</evidence>
<dbReference type="Gene3D" id="1.10.10.60">
    <property type="entry name" value="Homeodomain-like"/>
    <property type="match status" value="2"/>
</dbReference>
<dbReference type="GeneTree" id="ENSGT00940000159729"/>
<feature type="domain" description="HTH myb-type" evidence="3">
    <location>
        <begin position="883"/>
        <end position="911"/>
    </location>
</feature>
<feature type="compositionally biased region" description="Basic residues" evidence="1">
    <location>
        <begin position="561"/>
        <end position="575"/>
    </location>
</feature>
<keyword evidence="5" id="KW-1185">Reference proteome</keyword>
<dbReference type="SMART" id="SM00717">
    <property type="entry name" value="SANT"/>
    <property type="match status" value="3"/>
</dbReference>
<feature type="compositionally biased region" description="Polar residues" evidence="1">
    <location>
        <begin position="528"/>
        <end position="537"/>
    </location>
</feature>
<gene>
    <name evidence="4" type="primary">LOC114656931</name>
</gene>
<feature type="region of interest" description="Disordered" evidence="1">
    <location>
        <begin position="160"/>
        <end position="216"/>
    </location>
</feature>
<reference evidence="4" key="3">
    <citation type="submission" date="2025-09" db="UniProtKB">
        <authorList>
            <consortium name="Ensembl"/>
        </authorList>
    </citation>
    <scope>IDENTIFICATION</scope>
</reference>
<dbReference type="PROSITE" id="PS50090">
    <property type="entry name" value="MYB_LIKE"/>
    <property type="match status" value="2"/>
</dbReference>
<reference evidence="4" key="1">
    <citation type="submission" date="2021-06" db="EMBL/GenBank/DDBJ databases">
        <authorList>
            <consortium name="Wellcome Sanger Institute Data Sharing"/>
        </authorList>
    </citation>
    <scope>NUCLEOTIDE SEQUENCE [LARGE SCALE GENOMIC DNA]</scope>
</reference>
<feature type="compositionally biased region" description="Polar residues" evidence="1">
    <location>
        <begin position="26"/>
        <end position="36"/>
    </location>
</feature>
<protein>
    <submittedName>
        <fullName evidence="4">Transcription termination factor 1-like</fullName>
    </submittedName>
</protein>
<dbReference type="InterPro" id="IPR053078">
    <property type="entry name" value="TTF1-like"/>
</dbReference>
<evidence type="ECO:0000313" key="4">
    <source>
        <dbReference type="Ensembl" id="ENSECRP00000011916.1"/>
    </source>
</evidence>
<feature type="region of interest" description="Disordered" evidence="1">
    <location>
        <begin position="528"/>
        <end position="547"/>
    </location>
</feature>
<dbReference type="PANTHER" id="PTHR46760:SF1">
    <property type="entry name" value="TRANSCRIPTION TERMINATION FACTOR 1"/>
    <property type="match status" value="1"/>
</dbReference>
<feature type="region of interest" description="Disordered" evidence="1">
    <location>
        <begin position="382"/>
        <end position="516"/>
    </location>
</feature>
<feature type="domain" description="Myb-like" evidence="2">
    <location>
        <begin position="827"/>
        <end position="907"/>
    </location>
</feature>
<name>A0A8C4S5Y7_ERPCA</name>
<dbReference type="SUPFAM" id="SSF46689">
    <property type="entry name" value="Homeodomain-like"/>
    <property type="match status" value="2"/>
</dbReference>
<dbReference type="InterPro" id="IPR009057">
    <property type="entry name" value="Homeodomain-like_sf"/>
</dbReference>